<evidence type="ECO:0000313" key="3">
    <source>
        <dbReference type="Proteomes" id="UP000625711"/>
    </source>
</evidence>
<organism evidence="2 3">
    <name type="scientific">Rhynchophorus ferrugineus</name>
    <name type="common">Red palm weevil</name>
    <name type="synonym">Curculio ferrugineus</name>
    <dbReference type="NCBI Taxonomy" id="354439"/>
    <lineage>
        <taxon>Eukaryota</taxon>
        <taxon>Metazoa</taxon>
        <taxon>Ecdysozoa</taxon>
        <taxon>Arthropoda</taxon>
        <taxon>Hexapoda</taxon>
        <taxon>Insecta</taxon>
        <taxon>Pterygota</taxon>
        <taxon>Neoptera</taxon>
        <taxon>Endopterygota</taxon>
        <taxon>Coleoptera</taxon>
        <taxon>Polyphaga</taxon>
        <taxon>Cucujiformia</taxon>
        <taxon>Curculionidae</taxon>
        <taxon>Dryophthorinae</taxon>
        <taxon>Rhynchophorus</taxon>
    </lineage>
</organism>
<name>A0A834IJQ4_RHYFE</name>
<protein>
    <submittedName>
        <fullName evidence="2">Uncharacterized protein</fullName>
    </submittedName>
</protein>
<evidence type="ECO:0000313" key="2">
    <source>
        <dbReference type="EMBL" id="KAF7280432.1"/>
    </source>
</evidence>
<feature type="compositionally biased region" description="Basic and acidic residues" evidence="1">
    <location>
        <begin position="66"/>
        <end position="84"/>
    </location>
</feature>
<sequence>MNVLREYHCQLSTLTPYMIHPGSRLRPLYSFTTSPQVKSPQTWNKCKLAIGHRLLPTKLFPSFPENVERPEREPDRSNDREGDR</sequence>
<accession>A0A834IJQ4</accession>
<dbReference type="EMBL" id="JAACXV010000296">
    <property type="protein sequence ID" value="KAF7280432.1"/>
    <property type="molecule type" value="Genomic_DNA"/>
</dbReference>
<proteinExistence type="predicted"/>
<keyword evidence="3" id="KW-1185">Reference proteome</keyword>
<comment type="caution">
    <text evidence="2">The sequence shown here is derived from an EMBL/GenBank/DDBJ whole genome shotgun (WGS) entry which is preliminary data.</text>
</comment>
<feature type="region of interest" description="Disordered" evidence="1">
    <location>
        <begin position="61"/>
        <end position="84"/>
    </location>
</feature>
<evidence type="ECO:0000256" key="1">
    <source>
        <dbReference type="SAM" id="MobiDB-lite"/>
    </source>
</evidence>
<reference evidence="2" key="1">
    <citation type="submission" date="2020-08" db="EMBL/GenBank/DDBJ databases">
        <title>Genome sequencing and assembly of the red palm weevil Rhynchophorus ferrugineus.</title>
        <authorList>
            <person name="Dias G.B."/>
            <person name="Bergman C.M."/>
            <person name="Manee M."/>
        </authorList>
    </citation>
    <scope>NUCLEOTIDE SEQUENCE</scope>
    <source>
        <strain evidence="2">AA-2017</strain>
        <tissue evidence="2">Whole larva</tissue>
    </source>
</reference>
<dbReference type="AlphaFoldDB" id="A0A834IJQ4"/>
<gene>
    <name evidence="2" type="ORF">GWI33_005870</name>
</gene>
<dbReference type="Proteomes" id="UP000625711">
    <property type="component" value="Unassembled WGS sequence"/>
</dbReference>